<keyword evidence="3" id="KW-1185">Reference proteome</keyword>
<sequence>MNKTEYMNTLQQELQGLPEGVQTETISHYEKLFADGLAAGKTEAELIEKLPNPRLVAAQKRANVRFQNLKSDFRIGNIFVLFIAMLGVVVFNFFMLIPAFVYGAFLFAAYISSLAIYAAGILTFAASISGVPQMEFKLPHHQHRAHVHQSDNQYQHRSGVLTVNLSESGLTVDKGVHRMNTDDLENSLELTRIERHASTLTIKNKMQTKHIFLGFGLLLIGTVLLLLCIWMTRWTVIGFGKYLMWNLRLVRSAVRSES</sequence>
<dbReference type="Proteomes" id="UP000643610">
    <property type="component" value="Unassembled WGS sequence"/>
</dbReference>
<keyword evidence="1" id="KW-0472">Membrane</keyword>
<feature type="transmembrane region" description="Helical" evidence="1">
    <location>
        <begin position="211"/>
        <end position="232"/>
    </location>
</feature>
<evidence type="ECO:0000313" key="2">
    <source>
        <dbReference type="EMBL" id="MBC3833506.1"/>
    </source>
</evidence>
<reference evidence="2 3" key="1">
    <citation type="submission" date="2020-08" db="EMBL/GenBank/DDBJ databases">
        <title>Novel species isolated from subtropical streams in China.</title>
        <authorList>
            <person name="Lu H."/>
        </authorList>
    </citation>
    <scope>NUCLEOTIDE SEQUENCE [LARGE SCALE GENOMIC DNA]</scope>
    <source>
        <strain evidence="2 3">KCTC 52442</strain>
    </source>
</reference>
<protein>
    <submittedName>
        <fullName evidence="2">DUF1700 domain-containing protein</fullName>
    </submittedName>
</protein>
<feature type="transmembrane region" description="Helical" evidence="1">
    <location>
        <begin position="107"/>
        <end position="128"/>
    </location>
</feature>
<accession>A0ABR6XVM8</accession>
<evidence type="ECO:0000256" key="1">
    <source>
        <dbReference type="SAM" id="Phobius"/>
    </source>
</evidence>
<comment type="caution">
    <text evidence="2">The sequence shown here is derived from an EMBL/GenBank/DDBJ whole genome shotgun (WGS) entry which is preliminary data.</text>
</comment>
<keyword evidence="1" id="KW-0812">Transmembrane</keyword>
<proteinExistence type="predicted"/>
<organism evidence="2 3">
    <name type="scientific">Undibacterium amnicola</name>
    <dbReference type="NCBI Taxonomy" id="1834038"/>
    <lineage>
        <taxon>Bacteria</taxon>
        <taxon>Pseudomonadati</taxon>
        <taxon>Pseudomonadota</taxon>
        <taxon>Betaproteobacteria</taxon>
        <taxon>Burkholderiales</taxon>
        <taxon>Oxalobacteraceae</taxon>
        <taxon>Undibacterium</taxon>
    </lineage>
</organism>
<gene>
    <name evidence="2" type="ORF">H8K33_18520</name>
</gene>
<dbReference type="Pfam" id="PF22564">
    <property type="entry name" value="HAAS"/>
    <property type="match status" value="1"/>
</dbReference>
<name>A0ABR6XVM8_9BURK</name>
<evidence type="ECO:0000313" key="3">
    <source>
        <dbReference type="Proteomes" id="UP000643610"/>
    </source>
</evidence>
<keyword evidence="1" id="KW-1133">Transmembrane helix</keyword>
<dbReference type="RefSeq" id="WP_186892550.1">
    <property type="nucleotide sequence ID" value="NZ_JACOFU010000010.1"/>
</dbReference>
<dbReference type="EMBL" id="JACOFU010000010">
    <property type="protein sequence ID" value="MBC3833506.1"/>
    <property type="molecule type" value="Genomic_DNA"/>
</dbReference>
<feature type="transmembrane region" description="Helical" evidence="1">
    <location>
        <begin position="75"/>
        <end position="101"/>
    </location>
</feature>